<dbReference type="GO" id="GO:0045211">
    <property type="term" value="C:postsynaptic membrane"/>
    <property type="evidence" value="ECO:0000318"/>
    <property type="project" value="GO_Central"/>
</dbReference>
<dbReference type="Gene3D" id="2.60.40.60">
    <property type="entry name" value="Cadherins"/>
    <property type="match status" value="1"/>
</dbReference>
<evidence type="ECO:0000256" key="12">
    <source>
        <dbReference type="PROSITE-ProRule" id="PRU00043"/>
    </source>
</evidence>
<dbReference type="GO" id="GO:0050806">
    <property type="term" value="P:positive regulation of synaptic transmission"/>
    <property type="evidence" value="ECO:0000318"/>
    <property type="project" value="GO_Central"/>
</dbReference>
<accession>F7AZQ8</accession>
<dbReference type="GO" id="GO:0009986">
    <property type="term" value="C:cell surface"/>
    <property type="evidence" value="ECO:0000318"/>
    <property type="project" value="GO_Central"/>
</dbReference>
<proteinExistence type="inferred from homology"/>
<dbReference type="Proteomes" id="UP000008144">
    <property type="component" value="Unassembled WGS sequence"/>
</dbReference>
<dbReference type="HOGENOM" id="CLU_008904_0_0_1"/>
<dbReference type="PANTHER" id="PTHR14139:SF2">
    <property type="entry name" value="CALSYNTENIN-1"/>
    <property type="match status" value="1"/>
</dbReference>
<dbReference type="FunCoup" id="F7AZQ8">
    <property type="interactions" value="15"/>
</dbReference>
<evidence type="ECO:0000256" key="7">
    <source>
        <dbReference type="ARBA" id="ARBA00023018"/>
    </source>
</evidence>
<reference evidence="14" key="2">
    <citation type="submission" date="2025-08" db="UniProtKB">
        <authorList>
            <consortium name="Ensembl"/>
        </authorList>
    </citation>
    <scope>IDENTIFICATION</scope>
</reference>
<dbReference type="GO" id="GO:0051965">
    <property type="term" value="P:positive regulation of synapse assembly"/>
    <property type="evidence" value="ECO:0000318"/>
    <property type="project" value="GO_Central"/>
</dbReference>
<dbReference type="GO" id="GO:0005509">
    <property type="term" value="F:calcium ion binding"/>
    <property type="evidence" value="ECO:0007669"/>
    <property type="project" value="UniProtKB-UniRule"/>
</dbReference>
<evidence type="ECO:0000256" key="6">
    <source>
        <dbReference type="ARBA" id="ARBA00022989"/>
    </source>
</evidence>
<feature type="domain" description="Cadherin" evidence="13">
    <location>
        <begin position="44"/>
        <end position="88"/>
    </location>
</feature>
<dbReference type="GO" id="GO:0007156">
    <property type="term" value="P:homophilic cell adhesion via plasma membrane adhesion molecules"/>
    <property type="evidence" value="ECO:0007669"/>
    <property type="project" value="InterPro"/>
</dbReference>
<name>F7AZQ8_CIOIN</name>
<keyword evidence="5" id="KW-0130">Cell adhesion</keyword>
<reference evidence="14" key="3">
    <citation type="submission" date="2025-09" db="UniProtKB">
        <authorList>
            <consortium name="Ensembl"/>
        </authorList>
    </citation>
    <scope>IDENTIFICATION</scope>
</reference>
<keyword evidence="7" id="KW-0770">Synapse</keyword>
<dbReference type="SUPFAM" id="SSF49313">
    <property type="entry name" value="Cadherin-like"/>
    <property type="match status" value="1"/>
</dbReference>
<keyword evidence="6" id="KW-1133">Transmembrane helix</keyword>
<dbReference type="CDD" id="cd11304">
    <property type="entry name" value="Cadherin_repeat"/>
    <property type="match status" value="2"/>
</dbReference>
<keyword evidence="1" id="KW-0812">Transmembrane</keyword>
<keyword evidence="8" id="KW-0472">Membrane</keyword>
<dbReference type="InParanoid" id="F7AZQ8"/>
<evidence type="ECO:0000256" key="8">
    <source>
        <dbReference type="ARBA" id="ARBA00023136"/>
    </source>
</evidence>
<protein>
    <recommendedName>
        <fullName evidence="13">Cadherin domain-containing protein</fullName>
    </recommendedName>
</protein>
<dbReference type="InterPro" id="IPR002126">
    <property type="entry name" value="Cadherin-like_dom"/>
</dbReference>
<dbReference type="PANTHER" id="PTHR14139">
    <property type="entry name" value="CALSYNTENIN"/>
    <property type="match status" value="1"/>
</dbReference>
<keyword evidence="2" id="KW-0732">Signal</keyword>
<dbReference type="InterPro" id="IPR015919">
    <property type="entry name" value="Cadherin-like_sf"/>
</dbReference>
<evidence type="ECO:0000256" key="9">
    <source>
        <dbReference type="ARBA" id="ARBA00023180"/>
    </source>
</evidence>
<evidence type="ECO:0000256" key="5">
    <source>
        <dbReference type="ARBA" id="ARBA00022889"/>
    </source>
</evidence>
<reference evidence="15" key="1">
    <citation type="journal article" date="2002" name="Science">
        <title>The draft genome of Ciona intestinalis: insights into chordate and vertebrate origins.</title>
        <authorList>
            <person name="Dehal P."/>
            <person name="Satou Y."/>
            <person name="Campbell R.K."/>
            <person name="Chapman J."/>
            <person name="Degnan B."/>
            <person name="De Tomaso A."/>
            <person name="Davidson B."/>
            <person name="Di Gregorio A."/>
            <person name="Gelpke M."/>
            <person name="Goodstein D.M."/>
            <person name="Harafuji N."/>
            <person name="Hastings K.E."/>
            <person name="Ho I."/>
            <person name="Hotta K."/>
            <person name="Huang W."/>
            <person name="Kawashima T."/>
            <person name="Lemaire P."/>
            <person name="Martinez D."/>
            <person name="Meinertzhagen I.A."/>
            <person name="Necula S."/>
            <person name="Nonaka M."/>
            <person name="Putnam N."/>
            <person name="Rash S."/>
            <person name="Saiga H."/>
            <person name="Satake M."/>
            <person name="Terry A."/>
            <person name="Yamada L."/>
            <person name="Wang H.G."/>
            <person name="Awazu S."/>
            <person name="Azumi K."/>
            <person name="Boore J."/>
            <person name="Branno M."/>
            <person name="Chin-Bow S."/>
            <person name="DeSantis R."/>
            <person name="Doyle S."/>
            <person name="Francino P."/>
            <person name="Keys D.N."/>
            <person name="Haga S."/>
            <person name="Hayashi H."/>
            <person name="Hino K."/>
            <person name="Imai K.S."/>
            <person name="Inaba K."/>
            <person name="Kano S."/>
            <person name="Kobayashi K."/>
            <person name="Kobayashi M."/>
            <person name="Lee B.I."/>
            <person name="Makabe K.W."/>
            <person name="Manohar C."/>
            <person name="Matassi G."/>
            <person name="Medina M."/>
            <person name="Mochizuki Y."/>
            <person name="Mount S."/>
            <person name="Morishita T."/>
            <person name="Miura S."/>
            <person name="Nakayama A."/>
            <person name="Nishizaka S."/>
            <person name="Nomoto H."/>
            <person name="Ohta F."/>
            <person name="Oishi K."/>
            <person name="Rigoutsos I."/>
            <person name="Sano M."/>
            <person name="Sasaki A."/>
            <person name="Sasakura Y."/>
            <person name="Shoguchi E."/>
            <person name="Shin-i T."/>
            <person name="Spagnuolo A."/>
            <person name="Stainier D."/>
            <person name="Suzuki M.M."/>
            <person name="Tassy O."/>
            <person name="Takatori N."/>
            <person name="Tokuoka M."/>
            <person name="Yagi K."/>
            <person name="Yoshizaki F."/>
            <person name="Wada S."/>
            <person name="Zhang C."/>
            <person name="Hyatt P.D."/>
            <person name="Larimer F."/>
            <person name="Detter C."/>
            <person name="Doggett N."/>
            <person name="Glavina T."/>
            <person name="Hawkins T."/>
            <person name="Richardson P."/>
            <person name="Lucas S."/>
            <person name="Kohara Y."/>
            <person name="Levine M."/>
            <person name="Satoh N."/>
            <person name="Rokhsar D.S."/>
        </authorList>
    </citation>
    <scope>NUCLEOTIDE SEQUENCE [LARGE SCALE GENOMIC DNA]</scope>
</reference>
<dbReference type="Ensembl" id="ENSCINT00000002052.3">
    <property type="protein sequence ID" value="ENSCINP00000002052.3"/>
    <property type="gene ID" value="ENSCING00000001093.3"/>
</dbReference>
<dbReference type="GeneTree" id="ENSGT00950000183086"/>
<comment type="subcellular location">
    <subcellularLocation>
        <location evidence="10">Postsynaptic cell membrane</location>
        <topology evidence="10">Single-pass type I membrane protein</topology>
    </subcellularLocation>
</comment>
<evidence type="ECO:0000256" key="4">
    <source>
        <dbReference type="ARBA" id="ARBA00022837"/>
    </source>
</evidence>
<evidence type="ECO:0000313" key="15">
    <source>
        <dbReference type="Proteomes" id="UP000008144"/>
    </source>
</evidence>
<keyword evidence="15" id="KW-1185">Reference proteome</keyword>
<dbReference type="OMA" id="PMEDMRG"/>
<evidence type="ECO:0000256" key="1">
    <source>
        <dbReference type="ARBA" id="ARBA00022692"/>
    </source>
</evidence>
<dbReference type="SUPFAM" id="SSF49899">
    <property type="entry name" value="Concanavalin A-like lectins/glucanases"/>
    <property type="match status" value="1"/>
</dbReference>
<dbReference type="PROSITE" id="PS50268">
    <property type="entry name" value="CADHERIN_2"/>
    <property type="match status" value="1"/>
</dbReference>
<dbReference type="InterPro" id="IPR013320">
    <property type="entry name" value="ConA-like_dom_sf"/>
</dbReference>
<comment type="similarity">
    <text evidence="11">Belongs to the calsyntenin family.</text>
</comment>
<dbReference type="AlphaFoldDB" id="F7AZQ8"/>
<dbReference type="Gene3D" id="2.60.120.200">
    <property type="match status" value="1"/>
</dbReference>
<evidence type="ECO:0000256" key="3">
    <source>
        <dbReference type="ARBA" id="ARBA00022737"/>
    </source>
</evidence>
<dbReference type="STRING" id="7719.ENSCINP00000002052"/>
<evidence type="ECO:0000313" key="14">
    <source>
        <dbReference type="Ensembl" id="ENSCINP00000002052.3"/>
    </source>
</evidence>
<evidence type="ECO:0000256" key="11">
    <source>
        <dbReference type="ARBA" id="ARBA00035015"/>
    </source>
</evidence>
<organism evidence="14 15">
    <name type="scientific">Ciona intestinalis</name>
    <name type="common">Transparent sea squirt</name>
    <name type="synonym">Ascidia intestinalis</name>
    <dbReference type="NCBI Taxonomy" id="7719"/>
    <lineage>
        <taxon>Eukaryota</taxon>
        <taxon>Metazoa</taxon>
        <taxon>Chordata</taxon>
        <taxon>Tunicata</taxon>
        <taxon>Ascidiacea</taxon>
        <taxon>Phlebobranchia</taxon>
        <taxon>Cionidae</taxon>
        <taxon>Ciona</taxon>
    </lineage>
</organism>
<dbReference type="Pfam" id="PF19699">
    <property type="entry name" value="CLSTN_C"/>
    <property type="match status" value="1"/>
</dbReference>
<keyword evidence="9" id="KW-0325">Glycoprotein</keyword>
<keyword evidence="4 12" id="KW-0106">Calcium</keyword>
<evidence type="ECO:0000256" key="10">
    <source>
        <dbReference type="ARBA" id="ARBA00035006"/>
    </source>
</evidence>
<sequence length="720" mass="81089">GLICEYRLHNLPENNGEEIPFMVNVVDRRTGDGEIVLKPNWNFLDCENRTEYSYLISAHDCGVGQTSEVFRSKIVIAVKDVNEYEPQFSTSNYSLVTEGDIPGGQPLINVEALDKDCSPKFSDICHYEYLIQKYNCSLVFFCFISGVLHTQQVIGATSSPKLIEVSVVAYDCGGRKSVVPSTISILINPVCEAQWTGFEKRVEVSPNVAGVVPLIINPTLTTCLPQSNVISIEVTVSMDINDVEKITGCDRNTYLLHEESNLCDESDRKLIELLPSTTVSGEVENNSERIYEFDGSTQAVLVTNNQLLESLNNLNLSSTFSISFKMFLDPTSNMTGNRKATVLCKSDSAGLSRHHFSVYVEHCRVMVLLRQEEGSHGVLKPAEWHWKLTNKNGCKGIWYDILINVDFPNVTLIANGEQLIPYLIADDYPLHSTPHPPQWVIGAAYEGRTSSVTQFFHGKLSNIMIYVGKMENTQVFMCANRCKREVRFTMNQIIKQICNIRFERGSTFTVAANTEDDIISKIKSLVYFNEEQFPKPGERKMNIETSLSCSDNTSMCPTIPTFQMYVMVLPMEDPVITITGYGSIARAGSDLLKTSTGVLLFKEITVMTHYIVESNAYCKSLDMPIEQNLDRCEIKQTRKDEGFGKFKVRARHLMRKRKMYLEKLSDGIAIQGAQSLAIYEQVLRSIIYRNERALFCKEITFTLACSGLGGRFHSNVYHLT</sequence>
<evidence type="ECO:0000256" key="2">
    <source>
        <dbReference type="ARBA" id="ARBA00022729"/>
    </source>
</evidence>
<evidence type="ECO:0000259" key="13">
    <source>
        <dbReference type="PROSITE" id="PS50268"/>
    </source>
</evidence>
<dbReference type="InterPro" id="IPR045588">
    <property type="entry name" value="CLSTN_C"/>
</dbReference>
<keyword evidence="3" id="KW-0677">Repeat</keyword>